<evidence type="ECO:0000313" key="5">
    <source>
        <dbReference type="EMBL" id="KAF5176118.1"/>
    </source>
</evidence>
<dbReference type="InterPro" id="IPR052435">
    <property type="entry name" value="YY1-Transcr_Regul"/>
</dbReference>
<feature type="region of interest" description="Disordered" evidence="4">
    <location>
        <begin position="87"/>
        <end position="106"/>
    </location>
</feature>
<sequence>MLWSVDSRGSPSARKETSLVLDSVDGIQECTIHDEEEVLAPNADSLEEECGKESKIDVTQRPKRRKLVSNSEDWYSSKEIAVTKMNTSSSGNDVIEDTSRGVSTNPIHSTDDLMKVDDEDAICKRTRALYSLANFSLDELETFLQETDDEEDLHNVDDEQEYRKFLTAVLQGGENEGQSIQEDENVYDEDEDSDVDFEIELEKALDSDHDESIRGKKNGGRGVGCRPKTRQNNHNEKKFLVFSLSVLDPYRQQIAMSDGSPKIYPSLLSVDASSSGQKEALGKIPMSHSCSPFGTRVNNGGHDDSLQTTKDSLWLPQVSGPILSILDVAPL</sequence>
<dbReference type="OrthoDB" id="49309at2759"/>
<dbReference type="EMBL" id="JABWDY010043196">
    <property type="protein sequence ID" value="KAF5176118.1"/>
    <property type="molecule type" value="Genomic_DNA"/>
</dbReference>
<dbReference type="Proteomes" id="UP000554482">
    <property type="component" value="Unassembled WGS sequence"/>
</dbReference>
<keyword evidence="6" id="KW-1185">Reference proteome</keyword>
<dbReference type="PANTHER" id="PTHR16088">
    <property type="entry name" value="YY1 ASSOCIATED PROTEIN-RELATED"/>
    <property type="match status" value="1"/>
</dbReference>
<feature type="region of interest" description="Disordered" evidence="4">
    <location>
        <begin position="44"/>
        <end position="63"/>
    </location>
</feature>
<keyword evidence="2" id="KW-0804">Transcription</keyword>
<evidence type="ECO:0000256" key="1">
    <source>
        <dbReference type="ARBA" id="ARBA00023015"/>
    </source>
</evidence>
<feature type="compositionally biased region" description="Basic and acidic residues" evidence="4">
    <location>
        <begin position="49"/>
        <end position="60"/>
    </location>
</feature>
<dbReference type="GO" id="GO:0003677">
    <property type="term" value="F:DNA binding"/>
    <property type="evidence" value="ECO:0007669"/>
    <property type="project" value="UniProtKB-KW"/>
</dbReference>
<evidence type="ECO:0000256" key="4">
    <source>
        <dbReference type="SAM" id="MobiDB-lite"/>
    </source>
</evidence>
<evidence type="ECO:0000256" key="2">
    <source>
        <dbReference type="ARBA" id="ARBA00023163"/>
    </source>
</evidence>
<accession>A0A7J6UUH9</accession>
<name>A0A7J6UUH9_THATH</name>
<evidence type="ECO:0000313" key="6">
    <source>
        <dbReference type="Proteomes" id="UP000554482"/>
    </source>
</evidence>
<keyword evidence="3" id="KW-0539">Nucleus</keyword>
<keyword evidence="5" id="KW-0371">Homeobox</keyword>
<feature type="region of interest" description="Disordered" evidence="4">
    <location>
        <begin position="206"/>
        <end position="231"/>
    </location>
</feature>
<comment type="caution">
    <text evidence="5">The sequence shown here is derived from an EMBL/GenBank/DDBJ whole genome shotgun (WGS) entry which is preliminary data.</text>
</comment>
<gene>
    <name evidence="5" type="ORF">FRX31_034301</name>
</gene>
<dbReference type="GO" id="GO:0006355">
    <property type="term" value="P:regulation of DNA-templated transcription"/>
    <property type="evidence" value="ECO:0007669"/>
    <property type="project" value="TreeGrafter"/>
</dbReference>
<proteinExistence type="predicted"/>
<protein>
    <submittedName>
        <fullName evidence="5">Homeodomain-like superfamily protein</fullName>
    </submittedName>
</protein>
<dbReference type="PANTHER" id="PTHR16088:SF3">
    <property type="entry name" value="GON-4-LIKE PROTEIN"/>
    <property type="match status" value="1"/>
</dbReference>
<evidence type="ECO:0000256" key="3">
    <source>
        <dbReference type="ARBA" id="ARBA00023242"/>
    </source>
</evidence>
<reference evidence="5 6" key="1">
    <citation type="submission" date="2020-06" db="EMBL/GenBank/DDBJ databases">
        <title>Transcriptomic and genomic resources for Thalictrum thalictroides and T. hernandezii: Facilitating candidate gene discovery in an emerging model plant lineage.</title>
        <authorList>
            <person name="Arias T."/>
            <person name="Riano-Pachon D.M."/>
            <person name="Di Stilio V.S."/>
        </authorList>
    </citation>
    <scope>NUCLEOTIDE SEQUENCE [LARGE SCALE GENOMIC DNA]</scope>
    <source>
        <strain evidence="6">cv. WT478/WT964</strain>
        <tissue evidence="5">Leaves</tissue>
    </source>
</reference>
<dbReference type="AlphaFoldDB" id="A0A7J6UUH9"/>
<dbReference type="GO" id="GO:0005634">
    <property type="term" value="C:nucleus"/>
    <property type="evidence" value="ECO:0007669"/>
    <property type="project" value="TreeGrafter"/>
</dbReference>
<organism evidence="5 6">
    <name type="scientific">Thalictrum thalictroides</name>
    <name type="common">Rue-anemone</name>
    <name type="synonym">Anemone thalictroides</name>
    <dbReference type="NCBI Taxonomy" id="46969"/>
    <lineage>
        <taxon>Eukaryota</taxon>
        <taxon>Viridiplantae</taxon>
        <taxon>Streptophyta</taxon>
        <taxon>Embryophyta</taxon>
        <taxon>Tracheophyta</taxon>
        <taxon>Spermatophyta</taxon>
        <taxon>Magnoliopsida</taxon>
        <taxon>Ranunculales</taxon>
        <taxon>Ranunculaceae</taxon>
        <taxon>Thalictroideae</taxon>
        <taxon>Thalictrum</taxon>
    </lineage>
</organism>
<keyword evidence="1" id="KW-0805">Transcription regulation</keyword>
<dbReference type="GO" id="GO:0003712">
    <property type="term" value="F:transcription coregulator activity"/>
    <property type="evidence" value="ECO:0007669"/>
    <property type="project" value="TreeGrafter"/>
</dbReference>
<keyword evidence="5" id="KW-0238">DNA-binding</keyword>